<evidence type="ECO:0000313" key="3">
    <source>
        <dbReference type="Proteomes" id="UP000887023"/>
    </source>
</evidence>
<dbReference type="SUPFAM" id="SSF55729">
    <property type="entry name" value="Acyl-CoA N-acyltransferases (Nat)"/>
    <property type="match status" value="1"/>
</dbReference>
<evidence type="ECO:0000259" key="1">
    <source>
        <dbReference type="Pfam" id="PF00583"/>
    </source>
</evidence>
<organism evidence="2 3">
    <name type="scientific">Skermania pinensis</name>
    <dbReference type="NCBI Taxonomy" id="39122"/>
    <lineage>
        <taxon>Bacteria</taxon>
        <taxon>Bacillati</taxon>
        <taxon>Actinomycetota</taxon>
        <taxon>Actinomycetes</taxon>
        <taxon>Mycobacteriales</taxon>
        <taxon>Gordoniaceae</taxon>
        <taxon>Skermania</taxon>
    </lineage>
</organism>
<dbReference type="InterPro" id="IPR000182">
    <property type="entry name" value="GNAT_dom"/>
</dbReference>
<keyword evidence="2" id="KW-0012">Acyltransferase</keyword>
<dbReference type="InterPro" id="IPR016181">
    <property type="entry name" value="Acyl_CoA_acyltransferase"/>
</dbReference>
<keyword evidence="2" id="KW-0808">Transferase</keyword>
<dbReference type="Pfam" id="PF00583">
    <property type="entry name" value="Acetyltransf_1"/>
    <property type="match status" value="1"/>
</dbReference>
<protein>
    <submittedName>
        <fullName evidence="2">GNAT family N-acetyltransferase</fullName>
        <ecNumber evidence="2">2.3.1.-</ecNumber>
    </submittedName>
</protein>
<dbReference type="EC" id="2.3.1.-" evidence="2"/>
<dbReference type="RefSeq" id="WP_066473085.1">
    <property type="nucleotide sequence ID" value="NZ_CBCRUZ010000013.1"/>
</dbReference>
<reference evidence="2" key="1">
    <citation type="submission" date="2021-07" db="EMBL/GenBank/DDBJ databases">
        <title>Candidatus Kaistella beijingensis sp. nov. isolated from a municipal wastewater treatment plant is involved in sludge foaming.</title>
        <authorList>
            <person name="Song Y."/>
            <person name="Liu S.-J."/>
        </authorList>
    </citation>
    <scope>NUCLEOTIDE SEQUENCE</scope>
    <source>
        <strain evidence="2">DSM 43998</strain>
    </source>
</reference>
<dbReference type="GO" id="GO:0016746">
    <property type="term" value="F:acyltransferase activity"/>
    <property type="evidence" value="ECO:0007669"/>
    <property type="project" value="UniProtKB-KW"/>
</dbReference>
<proteinExistence type="predicted"/>
<evidence type="ECO:0000313" key="2">
    <source>
        <dbReference type="EMBL" id="QXQ15087.1"/>
    </source>
</evidence>
<gene>
    <name evidence="2" type="ORF">KV203_06990</name>
</gene>
<sequence length="215" mass="24271">MARPHLSRPAGTDHRPVIVDLSAHRMRIRMRDALAVYVAAMGYPRGTEQHRGPMWLEHIGRRGWQAVGALQPDSTGRCDPDTAPLLAVGYGYHGLPQQWWYQQVDEGMRRAGWRELDIRAVLGDYFELTELHVHPAAQGRGLGQAMAVRLLGCRPESSVLLSTPEIESEDNRAWRLYRRLGFGDVVRRFGFAGDSRPFAVLGRSLPLDNPPADRW</sequence>
<name>A0ABX8SD60_9ACTN</name>
<keyword evidence="3" id="KW-1185">Reference proteome</keyword>
<dbReference type="EMBL" id="CP079105">
    <property type="protein sequence ID" value="QXQ15087.1"/>
    <property type="molecule type" value="Genomic_DNA"/>
</dbReference>
<dbReference type="Gene3D" id="3.40.630.30">
    <property type="match status" value="1"/>
</dbReference>
<dbReference type="Proteomes" id="UP000887023">
    <property type="component" value="Chromosome"/>
</dbReference>
<accession>A0ABX8SD60</accession>
<feature type="domain" description="N-acetyltransferase" evidence="1">
    <location>
        <begin position="122"/>
        <end position="182"/>
    </location>
</feature>